<dbReference type="GO" id="GO:0008270">
    <property type="term" value="F:zinc ion binding"/>
    <property type="evidence" value="ECO:0007669"/>
    <property type="project" value="InterPro"/>
</dbReference>
<comment type="caution">
    <text evidence="3">The sequence shown here is derived from an EMBL/GenBank/DDBJ whole genome shotgun (WGS) entry which is preliminary data.</text>
</comment>
<dbReference type="Gene3D" id="4.10.240.10">
    <property type="entry name" value="Zn(2)-C6 fungal-type DNA-binding domain"/>
    <property type="match status" value="1"/>
</dbReference>
<reference evidence="3 4" key="1">
    <citation type="submission" date="2019-05" db="EMBL/GenBank/DDBJ databases">
        <title>Emergence of the Ug99 lineage of the wheat stem rust pathogen through somatic hybridization.</title>
        <authorList>
            <person name="Li F."/>
            <person name="Upadhyaya N.M."/>
            <person name="Sperschneider J."/>
            <person name="Matny O."/>
            <person name="Nguyen-Phuc H."/>
            <person name="Mago R."/>
            <person name="Raley C."/>
            <person name="Miller M.E."/>
            <person name="Silverstein K.A.T."/>
            <person name="Henningsen E."/>
            <person name="Hirsch C.D."/>
            <person name="Visser B."/>
            <person name="Pretorius Z.A."/>
            <person name="Steffenson B.J."/>
            <person name="Schwessinger B."/>
            <person name="Dodds P.N."/>
            <person name="Figueroa M."/>
        </authorList>
    </citation>
    <scope>NUCLEOTIDE SEQUENCE [LARGE SCALE GENOMIC DNA]</scope>
    <source>
        <strain evidence="3">21-0</strain>
    </source>
</reference>
<evidence type="ECO:0000313" key="3">
    <source>
        <dbReference type="EMBL" id="KAA1111626.1"/>
    </source>
</evidence>
<protein>
    <recommendedName>
        <fullName evidence="2">Zn(2)-C6 fungal-type domain-containing protein</fullName>
    </recommendedName>
</protein>
<feature type="compositionally biased region" description="Polar residues" evidence="1">
    <location>
        <begin position="155"/>
        <end position="204"/>
    </location>
</feature>
<keyword evidence="4" id="KW-1185">Reference proteome</keyword>
<feature type="compositionally biased region" description="Polar residues" evidence="1">
    <location>
        <begin position="473"/>
        <end position="489"/>
    </location>
</feature>
<dbReference type="AlphaFoldDB" id="A0A5B0QEH2"/>
<proteinExistence type="predicted"/>
<dbReference type="Pfam" id="PF00172">
    <property type="entry name" value="Zn_clus"/>
    <property type="match status" value="1"/>
</dbReference>
<evidence type="ECO:0000256" key="1">
    <source>
        <dbReference type="SAM" id="MobiDB-lite"/>
    </source>
</evidence>
<dbReference type="InterPro" id="IPR001138">
    <property type="entry name" value="Zn2Cys6_DnaBD"/>
</dbReference>
<name>A0A5B0QEH2_PUCGR</name>
<sequence>MDLNEIDYELGLFLASAPGMVPEASTCQIQSSSAEDLAPKREVKGARRVRNACLQCRERKIRCSRTYPCKGCVSRGDGAACDWQGGFPTGNIPIYQKHAADQRREIEKLKDRLTSAKACLGSALQNNPNFKLEVGHHQTRPAFILPTTPREESLSWFSTGSNDQPPGSALSNISSFSANTVDSSQGWSHDEATSPTSATLQTTIWKERNPSRLFEMRHKTTGYRPLSLLREEDELAVQGSRPYTASHPVLRRATSSDKPLAPGKPPIHSGWSSDFLDSIVPRGRIPHEAYEISNSKACQEAVTPEGNSSYHSTSDLQEGMPAVHRIHFPTSLPPNRSNWQYSAPKDGRAVHNHEGQSGNPAEVESQSPITPSRHNLGFSLPYISSLRADETLPGGVRNTCQQHYLPQRQYLGGQDVEPITRPTMLNTRDIPWSSDGYSPNLEQRIQSNVAVGLVNMGEQYSLLPSTFGIAPTTSSSSQLPTYNPNNATNWPPVPR</sequence>
<dbReference type="InterPro" id="IPR036864">
    <property type="entry name" value="Zn2-C6_fun-type_DNA-bd_sf"/>
</dbReference>
<dbReference type="Proteomes" id="UP000324748">
    <property type="component" value="Unassembled WGS sequence"/>
</dbReference>
<feature type="region of interest" description="Disordered" evidence="1">
    <location>
        <begin position="154"/>
        <end position="204"/>
    </location>
</feature>
<feature type="compositionally biased region" description="Polar residues" evidence="1">
    <location>
        <begin position="355"/>
        <end position="369"/>
    </location>
</feature>
<dbReference type="SMART" id="SM00066">
    <property type="entry name" value="GAL4"/>
    <property type="match status" value="1"/>
</dbReference>
<evidence type="ECO:0000313" key="4">
    <source>
        <dbReference type="Proteomes" id="UP000324748"/>
    </source>
</evidence>
<feature type="region of interest" description="Disordered" evidence="1">
    <location>
        <begin position="346"/>
        <end position="369"/>
    </location>
</feature>
<dbReference type="EMBL" id="VSWC01000016">
    <property type="protein sequence ID" value="KAA1111626.1"/>
    <property type="molecule type" value="Genomic_DNA"/>
</dbReference>
<accession>A0A5B0QEH2</accession>
<dbReference type="CDD" id="cd00067">
    <property type="entry name" value="GAL4"/>
    <property type="match status" value="1"/>
</dbReference>
<dbReference type="PROSITE" id="PS50048">
    <property type="entry name" value="ZN2_CY6_FUNGAL_2"/>
    <property type="match status" value="1"/>
</dbReference>
<evidence type="ECO:0000259" key="2">
    <source>
        <dbReference type="PROSITE" id="PS50048"/>
    </source>
</evidence>
<dbReference type="PROSITE" id="PS00463">
    <property type="entry name" value="ZN2_CY6_FUNGAL_1"/>
    <property type="match status" value="1"/>
</dbReference>
<feature type="domain" description="Zn(2)-C6 fungal-type" evidence="2">
    <location>
        <begin position="52"/>
        <end position="83"/>
    </location>
</feature>
<dbReference type="OrthoDB" id="2495998at2759"/>
<feature type="region of interest" description="Disordered" evidence="1">
    <location>
        <begin position="473"/>
        <end position="495"/>
    </location>
</feature>
<organism evidence="3 4">
    <name type="scientific">Puccinia graminis f. sp. tritici</name>
    <dbReference type="NCBI Taxonomy" id="56615"/>
    <lineage>
        <taxon>Eukaryota</taxon>
        <taxon>Fungi</taxon>
        <taxon>Dikarya</taxon>
        <taxon>Basidiomycota</taxon>
        <taxon>Pucciniomycotina</taxon>
        <taxon>Pucciniomycetes</taxon>
        <taxon>Pucciniales</taxon>
        <taxon>Pucciniaceae</taxon>
        <taxon>Puccinia</taxon>
    </lineage>
</organism>
<gene>
    <name evidence="3" type="ORF">PGT21_006671</name>
</gene>
<dbReference type="GO" id="GO:0000981">
    <property type="term" value="F:DNA-binding transcription factor activity, RNA polymerase II-specific"/>
    <property type="evidence" value="ECO:0007669"/>
    <property type="project" value="InterPro"/>
</dbReference>
<dbReference type="SUPFAM" id="SSF57701">
    <property type="entry name" value="Zn2/Cys6 DNA-binding domain"/>
    <property type="match status" value="1"/>
</dbReference>